<keyword evidence="2" id="KW-1185">Reference proteome</keyword>
<sequence length="149" mass="17691">MRLLIPYINAMIKLRLETLRLSVSGRITGTVYINLSKVFFPEETWNDFPLTIFNWWSHSFLNGNEGDYRFMDGPFYFKIIKKNGLYFLEGFFDRKLIVSTELDIDEFQCSLIHNIEILLNTIKKNKWDIDANLDIELLNENLCKLKKNI</sequence>
<name>A0A1I5Z468_9BACT</name>
<dbReference type="Proteomes" id="UP000199306">
    <property type="component" value="Unassembled WGS sequence"/>
</dbReference>
<dbReference type="EMBL" id="FOXH01000029">
    <property type="protein sequence ID" value="SFQ51286.1"/>
    <property type="molecule type" value="Genomic_DNA"/>
</dbReference>
<accession>A0A1I5Z468</accession>
<reference evidence="1 2" key="1">
    <citation type="submission" date="2016-10" db="EMBL/GenBank/DDBJ databases">
        <authorList>
            <person name="de Groot N.N."/>
        </authorList>
    </citation>
    <scope>NUCLEOTIDE SEQUENCE [LARGE SCALE GENOMIC DNA]</scope>
    <source>
        <strain evidence="2">E92,LMG 26720,CCM 7988</strain>
    </source>
</reference>
<dbReference type="AlphaFoldDB" id="A0A1I5Z468"/>
<gene>
    <name evidence="1" type="ORF">SAMN04515674_1294</name>
</gene>
<proteinExistence type="predicted"/>
<organism evidence="1 2">
    <name type="scientific">Pseudarcicella hirudinis</name>
    <dbReference type="NCBI Taxonomy" id="1079859"/>
    <lineage>
        <taxon>Bacteria</taxon>
        <taxon>Pseudomonadati</taxon>
        <taxon>Bacteroidota</taxon>
        <taxon>Cytophagia</taxon>
        <taxon>Cytophagales</taxon>
        <taxon>Flectobacillaceae</taxon>
        <taxon>Pseudarcicella</taxon>
    </lineage>
</organism>
<evidence type="ECO:0000313" key="2">
    <source>
        <dbReference type="Proteomes" id="UP000199306"/>
    </source>
</evidence>
<protein>
    <submittedName>
        <fullName evidence="1">Uncharacterized protein</fullName>
    </submittedName>
</protein>
<evidence type="ECO:0000313" key="1">
    <source>
        <dbReference type="EMBL" id="SFQ51286.1"/>
    </source>
</evidence>